<feature type="transmembrane region" description="Helical" evidence="6">
    <location>
        <begin position="93"/>
        <end position="119"/>
    </location>
</feature>
<keyword evidence="2" id="KW-1003">Cell membrane</keyword>
<keyword evidence="3 6" id="KW-0812">Transmembrane</keyword>
<keyword evidence="5 6" id="KW-0472">Membrane</keyword>
<organism evidence="7 8">
    <name type="scientific">Novosphingobium pituita</name>
    <dbReference type="NCBI Taxonomy" id="3056842"/>
    <lineage>
        <taxon>Bacteria</taxon>
        <taxon>Pseudomonadati</taxon>
        <taxon>Pseudomonadota</taxon>
        <taxon>Alphaproteobacteria</taxon>
        <taxon>Sphingomonadales</taxon>
        <taxon>Sphingomonadaceae</taxon>
        <taxon>Novosphingobium</taxon>
    </lineage>
</organism>
<feature type="transmembrane region" description="Helical" evidence="6">
    <location>
        <begin position="131"/>
        <end position="152"/>
    </location>
</feature>
<keyword evidence="4 6" id="KW-1133">Transmembrane helix</keyword>
<dbReference type="InterPro" id="IPR050833">
    <property type="entry name" value="Poly_Biosynth_Transport"/>
</dbReference>
<reference evidence="7 8" key="1">
    <citation type="submission" date="2023-06" db="EMBL/GenBank/DDBJ databases">
        <title>Draft genome sequence of Novosphingobium sp. strain IK01.</title>
        <authorList>
            <person name="Hatamoto M."/>
            <person name="Ikarashi T."/>
            <person name="Yamaguchi T."/>
        </authorList>
    </citation>
    <scope>NUCLEOTIDE SEQUENCE [LARGE SCALE GENOMIC DNA]</scope>
    <source>
        <strain evidence="7 8">IK01</strain>
    </source>
</reference>
<dbReference type="Proteomes" id="UP001187221">
    <property type="component" value="Unassembled WGS sequence"/>
</dbReference>
<evidence type="ECO:0000256" key="2">
    <source>
        <dbReference type="ARBA" id="ARBA00022475"/>
    </source>
</evidence>
<name>A0ABQ6P704_9SPHN</name>
<dbReference type="EMBL" id="BTFW01000001">
    <property type="protein sequence ID" value="GMM61007.1"/>
    <property type="molecule type" value="Genomic_DNA"/>
</dbReference>
<gene>
    <name evidence="7" type="ORF">NUTIK01_17840</name>
</gene>
<protein>
    <recommendedName>
        <fullName evidence="9">Polysaccharide biosynthesis protein</fullName>
    </recommendedName>
</protein>
<dbReference type="PANTHER" id="PTHR30250:SF11">
    <property type="entry name" value="O-ANTIGEN TRANSPORTER-RELATED"/>
    <property type="match status" value="1"/>
</dbReference>
<feature type="transmembrane region" description="Helical" evidence="6">
    <location>
        <begin position="313"/>
        <end position="330"/>
    </location>
</feature>
<feature type="transmembrane region" description="Helical" evidence="6">
    <location>
        <begin position="164"/>
        <end position="185"/>
    </location>
</feature>
<dbReference type="Pfam" id="PF01943">
    <property type="entry name" value="Polysacc_synt"/>
    <property type="match status" value="1"/>
</dbReference>
<sequence length="505" mass="54027">MTVSSTATSTKAENADIAALAKGGRTNFLGFVIRLVARIPFLFIAGRLYGAENVGRFASATIAVELAAQLATLGQKRGLAQQLAKEEGHASSVVADALLLSVCVSALFVVLLWLVPVAMFPSGYYTGIERLLLPLAILPLALCEVALAALAYRFDVAATVRARAVVEPWTLSIAAGVFWLGGLWWKPFLNSGLILSYGLSTLAAMVTAFLALYKSYRLPRHWQPRPGELFRLAWHNLPLAGADAIEWGTRKLDLFILGTFAPAAAVGVYFVAQQIATLPQKLKTSFEPVLGPVITRNLRENNLGAIARQVSQVGFWIVAAQAGIALALGMPARGVIGVFGPNFVMGTGALAMLLAGEVVASPAVVSEAALIYMARMRNLWIGLAMLGLQGLLTVAFILLAREMGWGEAYETLGAATALTVSLGLTSVLKGRLLGRLLGHGVSTWRWALVWAAVPAVIVGILARYVPEWVELSFGVAAILGVYFLVIWRMGFGPEDRVLFSKQKKA</sequence>
<feature type="transmembrane region" description="Helical" evidence="6">
    <location>
        <begin position="412"/>
        <end position="434"/>
    </location>
</feature>
<dbReference type="InterPro" id="IPR002797">
    <property type="entry name" value="Polysacc_synth"/>
</dbReference>
<dbReference type="PANTHER" id="PTHR30250">
    <property type="entry name" value="PST FAMILY PREDICTED COLANIC ACID TRANSPORTER"/>
    <property type="match status" value="1"/>
</dbReference>
<comment type="subcellular location">
    <subcellularLocation>
        <location evidence="1">Cell membrane</location>
        <topology evidence="1">Multi-pass membrane protein</topology>
    </subcellularLocation>
</comment>
<feature type="transmembrane region" description="Helical" evidence="6">
    <location>
        <begin position="379"/>
        <end position="400"/>
    </location>
</feature>
<evidence type="ECO:0000313" key="7">
    <source>
        <dbReference type="EMBL" id="GMM61007.1"/>
    </source>
</evidence>
<feature type="transmembrane region" description="Helical" evidence="6">
    <location>
        <begin position="471"/>
        <end position="491"/>
    </location>
</feature>
<feature type="transmembrane region" description="Helical" evidence="6">
    <location>
        <begin position="191"/>
        <end position="213"/>
    </location>
</feature>
<evidence type="ECO:0000256" key="3">
    <source>
        <dbReference type="ARBA" id="ARBA00022692"/>
    </source>
</evidence>
<evidence type="ECO:0000256" key="6">
    <source>
        <dbReference type="SAM" id="Phobius"/>
    </source>
</evidence>
<feature type="transmembrane region" description="Helical" evidence="6">
    <location>
        <begin position="350"/>
        <end position="372"/>
    </location>
</feature>
<keyword evidence="8" id="KW-1185">Reference proteome</keyword>
<evidence type="ECO:0008006" key="9">
    <source>
        <dbReference type="Google" id="ProtNLM"/>
    </source>
</evidence>
<evidence type="ECO:0000256" key="5">
    <source>
        <dbReference type="ARBA" id="ARBA00023136"/>
    </source>
</evidence>
<evidence type="ECO:0000256" key="4">
    <source>
        <dbReference type="ARBA" id="ARBA00022989"/>
    </source>
</evidence>
<accession>A0ABQ6P704</accession>
<evidence type="ECO:0000313" key="8">
    <source>
        <dbReference type="Proteomes" id="UP001187221"/>
    </source>
</evidence>
<dbReference type="RefSeq" id="WP_317974732.1">
    <property type="nucleotide sequence ID" value="NZ_BTFW01000001.1"/>
</dbReference>
<proteinExistence type="predicted"/>
<feature type="transmembrane region" description="Helical" evidence="6">
    <location>
        <begin position="446"/>
        <end position="465"/>
    </location>
</feature>
<evidence type="ECO:0000256" key="1">
    <source>
        <dbReference type="ARBA" id="ARBA00004651"/>
    </source>
</evidence>
<comment type="caution">
    <text evidence="7">The sequence shown here is derived from an EMBL/GenBank/DDBJ whole genome shotgun (WGS) entry which is preliminary data.</text>
</comment>